<dbReference type="InterPro" id="IPR009009">
    <property type="entry name" value="RlpA-like_DPBB"/>
</dbReference>
<dbReference type="InterPro" id="IPR007118">
    <property type="entry name" value="Expan_Lol_pI"/>
</dbReference>
<protein>
    <submittedName>
        <fullName evidence="6">Expansin-like B1</fullName>
    </submittedName>
</protein>
<gene>
    <name evidence="6" type="primary">LOC106768053</name>
</gene>
<dbReference type="Pfam" id="PF01357">
    <property type="entry name" value="Expansin_C"/>
    <property type="match status" value="1"/>
</dbReference>
<name>A0A1S3UR67_VIGRR</name>
<dbReference type="SUPFAM" id="SSF50685">
    <property type="entry name" value="Barwin-like endoglucanases"/>
    <property type="match status" value="1"/>
</dbReference>
<dbReference type="Gene3D" id="2.60.40.760">
    <property type="entry name" value="Expansin, cellulose-binding-like domain"/>
    <property type="match status" value="1"/>
</dbReference>
<dbReference type="RefSeq" id="XP_014508510.1">
    <property type="nucleotide sequence ID" value="XM_014653024.2"/>
</dbReference>
<evidence type="ECO:0000259" key="4">
    <source>
        <dbReference type="PROSITE" id="PS50843"/>
    </source>
</evidence>
<dbReference type="InterPro" id="IPR007117">
    <property type="entry name" value="Expansin_CBD"/>
</dbReference>
<dbReference type="OrthoDB" id="5823761at2759"/>
<feature type="domain" description="Expansin-like EG45" evidence="3">
    <location>
        <begin position="46"/>
        <end position="152"/>
    </location>
</feature>
<evidence type="ECO:0000259" key="3">
    <source>
        <dbReference type="PROSITE" id="PS50842"/>
    </source>
</evidence>
<dbReference type="GO" id="GO:0005576">
    <property type="term" value="C:extracellular region"/>
    <property type="evidence" value="ECO:0007669"/>
    <property type="project" value="InterPro"/>
</dbReference>
<feature type="signal peptide" evidence="2">
    <location>
        <begin position="1"/>
        <end position="24"/>
    </location>
</feature>
<reference evidence="6" key="2">
    <citation type="submission" date="2025-08" db="UniProtKB">
        <authorList>
            <consortium name="RefSeq"/>
        </authorList>
    </citation>
    <scope>IDENTIFICATION</scope>
    <source>
        <tissue evidence="6">Leaf</tissue>
    </source>
</reference>
<dbReference type="InterPro" id="IPR036908">
    <property type="entry name" value="RlpA-like_sf"/>
</dbReference>
<dbReference type="PROSITE" id="PS50842">
    <property type="entry name" value="EXPANSIN_EG45"/>
    <property type="match status" value="1"/>
</dbReference>
<sequence length="248" mass="27798">MELGFRHQLGLVCFIFLLPALCNCKEYFTNSRATYYDSPDGYGTPTGACGFGEYGRKMNWYDGRVAGVSGLWRNGAGCGTCYQVKCKIPELCDVNGAFLVATDQGYGDRTDFVMSPRAFSRLGRNQNASAVLKKYGTVDIAYRRVPCTFIGNVLFHIKESSSNPGYLAVLILNVNGKYDVNAVEMWQKGQRRWEPLRRVYGAVFDFANPPRGAILLRFQVGVNWMTPNIPIPSNWKPGATYDTKLQLY</sequence>
<dbReference type="InterPro" id="IPR007112">
    <property type="entry name" value="Expansin/allergen_DPBB_dom"/>
</dbReference>
<dbReference type="InterPro" id="IPR036749">
    <property type="entry name" value="Expansin_CBD_sf"/>
</dbReference>
<reference evidence="5" key="1">
    <citation type="journal article" date="2014" name="Nat. Commun.">
        <title>Genome sequence of mungbean and insights into evolution within Vigna species.</title>
        <authorList>
            <person name="Kang Y.J."/>
            <person name="Kim S.K."/>
            <person name="Kim M.Y."/>
            <person name="Lestari P."/>
            <person name="Kim K.H."/>
            <person name="Ha B.K."/>
            <person name="Jun T.H."/>
            <person name="Hwang W.J."/>
            <person name="Lee T."/>
            <person name="Lee J."/>
            <person name="Shim S."/>
            <person name="Yoon M.Y."/>
            <person name="Jang Y.E."/>
            <person name="Han K.S."/>
            <person name="Taeprayoon P."/>
            <person name="Yoon N."/>
            <person name="Somta P."/>
            <person name="Tanya P."/>
            <person name="Kim K.S."/>
            <person name="Gwag J.G."/>
            <person name="Moon J.K."/>
            <person name="Lee Y.H."/>
            <person name="Park B.S."/>
            <person name="Bombarely A."/>
            <person name="Doyle J.J."/>
            <person name="Jackson S.A."/>
            <person name="Schafleitner R."/>
            <person name="Srinives P."/>
            <person name="Varshney R.K."/>
            <person name="Lee S.H."/>
        </authorList>
    </citation>
    <scope>NUCLEOTIDE SEQUENCE [LARGE SCALE GENOMIC DNA]</scope>
    <source>
        <strain evidence="5">cv. VC1973A</strain>
    </source>
</reference>
<organism evidence="5 6">
    <name type="scientific">Vigna radiata var. radiata</name>
    <name type="common">Mung bean</name>
    <name type="synonym">Phaseolus aureus</name>
    <dbReference type="NCBI Taxonomy" id="3916"/>
    <lineage>
        <taxon>Eukaryota</taxon>
        <taxon>Viridiplantae</taxon>
        <taxon>Streptophyta</taxon>
        <taxon>Embryophyta</taxon>
        <taxon>Tracheophyta</taxon>
        <taxon>Spermatophyta</taxon>
        <taxon>Magnoliopsida</taxon>
        <taxon>eudicotyledons</taxon>
        <taxon>Gunneridae</taxon>
        <taxon>Pentapetalae</taxon>
        <taxon>rosids</taxon>
        <taxon>fabids</taxon>
        <taxon>Fabales</taxon>
        <taxon>Fabaceae</taxon>
        <taxon>Papilionoideae</taxon>
        <taxon>50 kb inversion clade</taxon>
        <taxon>NPAAA clade</taxon>
        <taxon>indigoferoid/millettioid clade</taxon>
        <taxon>Phaseoleae</taxon>
        <taxon>Vigna</taxon>
    </lineage>
</organism>
<evidence type="ECO:0000313" key="5">
    <source>
        <dbReference type="Proteomes" id="UP000087766"/>
    </source>
</evidence>
<dbReference type="PANTHER" id="PTHR31692">
    <property type="entry name" value="EXPANSIN-B3"/>
    <property type="match status" value="1"/>
</dbReference>
<dbReference type="GO" id="GO:0009653">
    <property type="term" value="P:anatomical structure morphogenesis"/>
    <property type="evidence" value="ECO:0007669"/>
    <property type="project" value="UniProtKB-ARBA"/>
</dbReference>
<feature type="chain" id="PRO_5010270240" evidence="2">
    <location>
        <begin position="25"/>
        <end position="248"/>
    </location>
</feature>
<evidence type="ECO:0000256" key="2">
    <source>
        <dbReference type="SAM" id="SignalP"/>
    </source>
</evidence>
<feature type="domain" description="Expansin-like CBD" evidence="4">
    <location>
        <begin position="165"/>
        <end position="243"/>
    </location>
</feature>
<proteinExistence type="inferred from homology"/>
<evidence type="ECO:0000256" key="1">
    <source>
        <dbReference type="RuleBase" id="RU003460"/>
    </source>
</evidence>
<evidence type="ECO:0000313" key="6">
    <source>
        <dbReference type="RefSeq" id="XP_014508510.1"/>
    </source>
</evidence>
<dbReference type="GeneID" id="106768053"/>
<keyword evidence="2" id="KW-0732">Signal</keyword>
<comment type="similarity">
    <text evidence="1">Belongs to the expansin family.</text>
</comment>
<dbReference type="PRINTS" id="PR01225">
    <property type="entry name" value="EXPANSNFAMLY"/>
</dbReference>
<keyword evidence="5" id="KW-1185">Reference proteome</keyword>
<dbReference type="AlphaFoldDB" id="A0A1S3UR67"/>
<dbReference type="PROSITE" id="PS50843">
    <property type="entry name" value="EXPANSIN_CBD"/>
    <property type="match status" value="1"/>
</dbReference>
<dbReference type="SUPFAM" id="SSF49590">
    <property type="entry name" value="PHL pollen allergen"/>
    <property type="match status" value="1"/>
</dbReference>
<dbReference type="Pfam" id="PF03330">
    <property type="entry name" value="DPBB_1"/>
    <property type="match status" value="1"/>
</dbReference>
<dbReference type="KEGG" id="vra:106768053"/>
<dbReference type="Proteomes" id="UP000087766">
    <property type="component" value="Chromosome 7"/>
</dbReference>
<accession>A0A1S3UR67</accession>
<dbReference type="Gene3D" id="2.40.40.10">
    <property type="entry name" value="RlpA-like domain"/>
    <property type="match status" value="1"/>
</dbReference>
<dbReference type="PANTHER" id="PTHR31692:SF10">
    <property type="entry name" value="EXPANSIN-B1-LIKE PROTEIN"/>
    <property type="match status" value="1"/>
</dbReference>